<reference evidence="2 3" key="1">
    <citation type="submission" date="2017-02" db="EMBL/GenBank/DDBJ databases">
        <authorList>
            <person name="Peterson S.W."/>
        </authorList>
    </citation>
    <scope>NUCLEOTIDE SEQUENCE [LARGE SCALE GENOMIC DNA]</scope>
    <source>
        <strain evidence="2 3">ATCC 51222</strain>
    </source>
</reference>
<dbReference type="STRING" id="290054.SAMN02745114_00538"/>
<proteinExistence type="predicted"/>
<dbReference type="Proteomes" id="UP000190657">
    <property type="component" value="Unassembled WGS sequence"/>
</dbReference>
<evidence type="ECO:0000313" key="2">
    <source>
        <dbReference type="EMBL" id="SJZ43541.1"/>
    </source>
</evidence>
<sequence>MKRRLTAMFLSICIVFSLIPVSAQADLKPNIQIGDYVKMGTYNGNSILWRCVDFDDNGLLMLADKIVDTLAYDAKRNDNSNSKSHSRSYKRDDYGSNYWRDSNMRSWLNSTATARKAILMSALLQVSKRMTTQFRNLPRMQIRIGM</sequence>
<evidence type="ECO:0000313" key="3">
    <source>
        <dbReference type="Proteomes" id="UP000190657"/>
    </source>
</evidence>
<gene>
    <name evidence="2" type="ORF">SAMN02745114_00538</name>
</gene>
<dbReference type="AlphaFoldDB" id="A0A1T4KMC0"/>
<keyword evidence="1" id="KW-0732">Signal</keyword>
<feature type="chain" id="PRO_5010576929" evidence="1">
    <location>
        <begin position="26"/>
        <end position="146"/>
    </location>
</feature>
<dbReference type="EMBL" id="FUWW01000004">
    <property type="protein sequence ID" value="SJZ43541.1"/>
    <property type="molecule type" value="Genomic_DNA"/>
</dbReference>
<evidence type="ECO:0000256" key="1">
    <source>
        <dbReference type="SAM" id="SignalP"/>
    </source>
</evidence>
<keyword evidence="3" id="KW-1185">Reference proteome</keyword>
<dbReference type="RefSeq" id="WP_242941726.1">
    <property type="nucleotide sequence ID" value="NZ_FUWW01000004.1"/>
</dbReference>
<protein>
    <submittedName>
        <fullName evidence="2">Uncharacterized protein</fullName>
    </submittedName>
</protein>
<organism evidence="2 3">
    <name type="scientific">Eubacterium coprostanoligenes</name>
    <dbReference type="NCBI Taxonomy" id="290054"/>
    <lineage>
        <taxon>Bacteria</taxon>
        <taxon>Bacillati</taxon>
        <taxon>Bacillota</taxon>
        <taxon>Clostridia</taxon>
        <taxon>Eubacteriales</taxon>
        <taxon>Eubacteriaceae</taxon>
        <taxon>Eubacterium</taxon>
    </lineage>
</organism>
<feature type="signal peptide" evidence="1">
    <location>
        <begin position="1"/>
        <end position="25"/>
    </location>
</feature>
<name>A0A1T4KMC0_9FIRM</name>
<accession>A0A1T4KMC0</accession>